<dbReference type="EMBL" id="JACGWM010000009">
    <property type="protein sequence ID" value="KAL0351751.1"/>
    <property type="molecule type" value="Genomic_DNA"/>
</dbReference>
<name>A0AAW2P8D0_9LAMI</name>
<dbReference type="PANTHER" id="PTHR44240:SF22">
    <property type="entry name" value="CHAPERONE PROTEIN DNAJ 11, CHLOROPLASTIC-LIKE"/>
    <property type="match status" value="1"/>
</dbReference>
<dbReference type="PROSITE" id="PS00636">
    <property type="entry name" value="DNAJ_1"/>
    <property type="match status" value="1"/>
</dbReference>
<dbReference type="PRINTS" id="PR00625">
    <property type="entry name" value="JDOMAIN"/>
</dbReference>
<dbReference type="SMART" id="SM00271">
    <property type="entry name" value="DnaJ"/>
    <property type="match status" value="1"/>
</dbReference>
<dbReference type="Gene3D" id="1.10.287.110">
    <property type="entry name" value="DnaJ domain"/>
    <property type="match status" value="1"/>
</dbReference>
<gene>
    <name evidence="2" type="ORF">Scaly_1563800</name>
</gene>
<comment type="caution">
    <text evidence="2">The sequence shown here is derived from an EMBL/GenBank/DDBJ whole genome shotgun (WGS) entry which is preliminary data.</text>
</comment>
<dbReference type="PROSITE" id="PS50076">
    <property type="entry name" value="DNAJ_2"/>
    <property type="match status" value="1"/>
</dbReference>
<accession>A0AAW2P8D0</accession>
<reference evidence="2" key="1">
    <citation type="submission" date="2020-06" db="EMBL/GenBank/DDBJ databases">
        <authorList>
            <person name="Li T."/>
            <person name="Hu X."/>
            <person name="Zhang T."/>
            <person name="Song X."/>
            <person name="Zhang H."/>
            <person name="Dai N."/>
            <person name="Sheng W."/>
            <person name="Hou X."/>
            <person name="Wei L."/>
        </authorList>
    </citation>
    <scope>NUCLEOTIDE SEQUENCE</scope>
    <source>
        <strain evidence="2">KEN8</strain>
        <tissue evidence="2">Leaf</tissue>
    </source>
</reference>
<dbReference type="PANTHER" id="PTHR44240">
    <property type="entry name" value="DNAJ DOMAIN (PROKARYOTIC HEAT SHOCK PROTEIN)-RELATED"/>
    <property type="match status" value="1"/>
</dbReference>
<protein>
    <submittedName>
        <fullName evidence="2">Chaperone protein dnaJ 11, chloroplastic</fullName>
    </submittedName>
</protein>
<sequence>MFRIFIFNAIHNHIPNQTFLLMASTSFALPNHKLGRKFSAIPPPHSPLLRVSASYATAERISVSRNGNESPTAYEVLGIQTGATCQEIKSAYRNLARILHPDVAPKYGDDGASSADEFMRVHAAYATLSDPDKRAVYDKSLFLRRRSAAAFSASGYSEVNRRRRTWETDQCW</sequence>
<evidence type="ECO:0000259" key="1">
    <source>
        <dbReference type="PROSITE" id="PS50076"/>
    </source>
</evidence>
<dbReference type="AlphaFoldDB" id="A0AAW2P8D0"/>
<dbReference type="Pfam" id="PF00226">
    <property type="entry name" value="DnaJ"/>
    <property type="match status" value="1"/>
</dbReference>
<dbReference type="InterPro" id="IPR018253">
    <property type="entry name" value="DnaJ_domain_CS"/>
</dbReference>
<reference evidence="2" key="2">
    <citation type="journal article" date="2024" name="Plant">
        <title>Genomic evolution and insights into agronomic trait innovations of Sesamum species.</title>
        <authorList>
            <person name="Miao H."/>
            <person name="Wang L."/>
            <person name="Qu L."/>
            <person name="Liu H."/>
            <person name="Sun Y."/>
            <person name="Le M."/>
            <person name="Wang Q."/>
            <person name="Wei S."/>
            <person name="Zheng Y."/>
            <person name="Lin W."/>
            <person name="Duan Y."/>
            <person name="Cao H."/>
            <person name="Xiong S."/>
            <person name="Wang X."/>
            <person name="Wei L."/>
            <person name="Li C."/>
            <person name="Ma Q."/>
            <person name="Ju M."/>
            <person name="Zhao R."/>
            <person name="Li G."/>
            <person name="Mu C."/>
            <person name="Tian Q."/>
            <person name="Mei H."/>
            <person name="Zhang T."/>
            <person name="Gao T."/>
            <person name="Zhang H."/>
        </authorList>
    </citation>
    <scope>NUCLEOTIDE SEQUENCE</scope>
    <source>
        <strain evidence="2">KEN8</strain>
    </source>
</reference>
<organism evidence="2">
    <name type="scientific">Sesamum calycinum</name>
    <dbReference type="NCBI Taxonomy" id="2727403"/>
    <lineage>
        <taxon>Eukaryota</taxon>
        <taxon>Viridiplantae</taxon>
        <taxon>Streptophyta</taxon>
        <taxon>Embryophyta</taxon>
        <taxon>Tracheophyta</taxon>
        <taxon>Spermatophyta</taxon>
        <taxon>Magnoliopsida</taxon>
        <taxon>eudicotyledons</taxon>
        <taxon>Gunneridae</taxon>
        <taxon>Pentapetalae</taxon>
        <taxon>asterids</taxon>
        <taxon>lamiids</taxon>
        <taxon>Lamiales</taxon>
        <taxon>Pedaliaceae</taxon>
        <taxon>Sesamum</taxon>
    </lineage>
</organism>
<dbReference type="SUPFAM" id="SSF46565">
    <property type="entry name" value="Chaperone J-domain"/>
    <property type="match status" value="1"/>
</dbReference>
<feature type="domain" description="J" evidence="1">
    <location>
        <begin position="72"/>
        <end position="141"/>
    </location>
</feature>
<dbReference type="InterPro" id="IPR052276">
    <property type="entry name" value="Diphthamide-biosynth_chaperone"/>
</dbReference>
<evidence type="ECO:0000313" key="2">
    <source>
        <dbReference type="EMBL" id="KAL0351751.1"/>
    </source>
</evidence>
<proteinExistence type="predicted"/>
<dbReference type="InterPro" id="IPR036869">
    <property type="entry name" value="J_dom_sf"/>
</dbReference>
<dbReference type="InterPro" id="IPR001623">
    <property type="entry name" value="DnaJ_domain"/>
</dbReference>
<dbReference type="CDD" id="cd06257">
    <property type="entry name" value="DnaJ"/>
    <property type="match status" value="1"/>
</dbReference>